<keyword evidence="10" id="KW-1185">Reference proteome</keyword>
<dbReference type="OrthoDB" id="9803814at2"/>
<reference evidence="9 10" key="1">
    <citation type="submission" date="2018-06" db="EMBL/GenBank/DDBJ databases">
        <authorList>
            <consortium name="Pathogen Informatics"/>
            <person name="Doyle S."/>
        </authorList>
    </citation>
    <scope>NUCLEOTIDE SEQUENCE [LARGE SCALE GENOMIC DNA]</scope>
    <source>
        <strain evidence="9 10">NCTC9836</strain>
    </source>
</reference>
<feature type="transmembrane region" description="Helical" evidence="8">
    <location>
        <begin position="515"/>
        <end position="534"/>
    </location>
</feature>
<feature type="transmembrane region" description="Helical" evidence="8">
    <location>
        <begin position="369"/>
        <end position="399"/>
    </location>
</feature>
<evidence type="ECO:0000256" key="5">
    <source>
        <dbReference type="ARBA" id="ARBA00022989"/>
    </source>
</evidence>
<dbReference type="EMBL" id="UFWZ01000001">
    <property type="protein sequence ID" value="SUY47082.1"/>
    <property type="molecule type" value="Genomic_DNA"/>
</dbReference>
<keyword evidence="6" id="KW-0406">Ion transport</keyword>
<evidence type="ECO:0000256" key="1">
    <source>
        <dbReference type="ARBA" id="ARBA00004141"/>
    </source>
</evidence>
<keyword evidence="4 8" id="KW-0812">Transmembrane</keyword>
<sequence>MSVEKMYMVNMIGSFLDFEKLTKNLALEGYIHPVNALQEIDSSDFSLETSEDNIETLMDVSYIRPYVYDREFSLNLKRLEKLEEQRAYFNIPKENFMDVIYDYELIEKETEQIFSEFDELHKEYEALNERVQYLESTHQAFNFLKDASFKLEDMSHMKNFKVGLYKVSKENMNKIRANYENIPSAVTTVHKEQDFIIFISFTPKLLISEAERIFKSANCEEILLPYEYKGTPKEIMRGLILEEEGNKSKIALVESKMKEFLIRSSKRIRTLENSYELEKKSLEIKKTAARTNEFFYLSGWVPYTLMGDLEELLNSFEEGIIFIKKTPKEINNKDIIPPTKLKNNSIIKPFESMVQMYGIPTYTEIDPTMFLAITYTIMFGAMFGDVGQGAVLLLGGLFLKYKKKRVNLGGILSRIGLSSMVFGFLYGSIFGSEEIIDALLIRPMEDINDILIWAIVFGCSFLILGFILGIINSFKKKDIEHGIFGKEGLAGFLFYIAALTLVVSKVFKKEILPTGVWIVFLVLCLISILLKQPLAHLIEGKRPLFVDGAKDYFIEASFEVIETLLSMFSNTISFIRVGAFALNHVGLFVAFSAMAKMTKSGVASVFILILGNIIIIGLEGLIVFIQGLRLQYYELFSKYYEGAGIPFEPVKVDFNLIKR</sequence>
<proteinExistence type="inferred from homology"/>
<dbReference type="GO" id="GO:0051117">
    <property type="term" value="F:ATPase binding"/>
    <property type="evidence" value="ECO:0007669"/>
    <property type="project" value="TreeGrafter"/>
</dbReference>
<keyword evidence="3" id="KW-0813">Transport</keyword>
<evidence type="ECO:0000313" key="10">
    <source>
        <dbReference type="Proteomes" id="UP000254664"/>
    </source>
</evidence>
<evidence type="ECO:0000256" key="7">
    <source>
        <dbReference type="ARBA" id="ARBA00023136"/>
    </source>
</evidence>
<dbReference type="AlphaFoldDB" id="A0A381J9P0"/>
<organism evidence="9 10">
    <name type="scientific">Clostridium putrefaciens</name>
    <dbReference type="NCBI Taxonomy" id="99675"/>
    <lineage>
        <taxon>Bacteria</taxon>
        <taxon>Bacillati</taxon>
        <taxon>Bacillota</taxon>
        <taxon>Clostridia</taxon>
        <taxon>Eubacteriales</taxon>
        <taxon>Clostridiaceae</taxon>
        <taxon>Clostridium</taxon>
    </lineage>
</organism>
<evidence type="ECO:0000256" key="8">
    <source>
        <dbReference type="SAM" id="Phobius"/>
    </source>
</evidence>
<dbReference type="InterPro" id="IPR002490">
    <property type="entry name" value="V-ATPase_116kDa_su"/>
</dbReference>
<evidence type="ECO:0000313" key="9">
    <source>
        <dbReference type="EMBL" id="SUY47082.1"/>
    </source>
</evidence>
<comment type="subcellular location">
    <subcellularLocation>
        <location evidence="1">Membrane</location>
        <topology evidence="1">Multi-pass membrane protein</topology>
    </subcellularLocation>
</comment>
<feature type="transmembrane region" description="Helical" evidence="8">
    <location>
        <begin position="450"/>
        <end position="471"/>
    </location>
</feature>
<feature type="transmembrane region" description="Helical" evidence="8">
    <location>
        <begin position="601"/>
        <end position="625"/>
    </location>
</feature>
<evidence type="ECO:0000256" key="4">
    <source>
        <dbReference type="ARBA" id="ARBA00022692"/>
    </source>
</evidence>
<comment type="similarity">
    <text evidence="2">Belongs to the V-ATPase 116 kDa subunit family.</text>
</comment>
<dbReference type="PANTHER" id="PTHR11629">
    <property type="entry name" value="VACUOLAR PROTON ATPASES"/>
    <property type="match status" value="1"/>
</dbReference>
<dbReference type="GO" id="GO:0016471">
    <property type="term" value="C:vacuolar proton-transporting V-type ATPase complex"/>
    <property type="evidence" value="ECO:0007669"/>
    <property type="project" value="TreeGrafter"/>
</dbReference>
<evidence type="ECO:0000256" key="6">
    <source>
        <dbReference type="ARBA" id="ARBA00023065"/>
    </source>
</evidence>
<accession>A0A381J9P0</accession>
<dbReference type="PANTHER" id="PTHR11629:SF63">
    <property type="entry name" value="V-TYPE PROTON ATPASE SUBUNIT A"/>
    <property type="match status" value="1"/>
</dbReference>
<dbReference type="GO" id="GO:0046961">
    <property type="term" value="F:proton-transporting ATPase activity, rotational mechanism"/>
    <property type="evidence" value="ECO:0007669"/>
    <property type="project" value="InterPro"/>
</dbReference>
<keyword evidence="7 8" id="KW-0472">Membrane</keyword>
<gene>
    <name evidence="9" type="ORF">NCTC9836_01409</name>
</gene>
<feature type="transmembrane region" description="Helical" evidence="8">
    <location>
        <begin position="411"/>
        <end position="430"/>
    </location>
</feature>
<dbReference type="Pfam" id="PF01496">
    <property type="entry name" value="V_ATPase_I"/>
    <property type="match status" value="2"/>
</dbReference>
<dbReference type="GO" id="GO:0007035">
    <property type="term" value="P:vacuolar acidification"/>
    <property type="evidence" value="ECO:0007669"/>
    <property type="project" value="TreeGrafter"/>
</dbReference>
<feature type="transmembrane region" description="Helical" evidence="8">
    <location>
        <begin position="574"/>
        <end position="595"/>
    </location>
</feature>
<name>A0A381J9P0_9CLOT</name>
<feature type="transmembrane region" description="Helical" evidence="8">
    <location>
        <begin position="483"/>
        <end position="503"/>
    </location>
</feature>
<dbReference type="GO" id="GO:0033179">
    <property type="term" value="C:proton-transporting V-type ATPase, V0 domain"/>
    <property type="evidence" value="ECO:0007669"/>
    <property type="project" value="InterPro"/>
</dbReference>
<evidence type="ECO:0000256" key="2">
    <source>
        <dbReference type="ARBA" id="ARBA00009904"/>
    </source>
</evidence>
<evidence type="ECO:0000256" key="3">
    <source>
        <dbReference type="ARBA" id="ARBA00022448"/>
    </source>
</evidence>
<dbReference type="Proteomes" id="UP000254664">
    <property type="component" value="Unassembled WGS sequence"/>
</dbReference>
<keyword evidence="5 8" id="KW-1133">Transmembrane helix</keyword>
<protein>
    <submittedName>
        <fullName evidence="9">V-type sodium ATP synthase subunit I</fullName>
    </submittedName>
</protein>
<dbReference type="RefSeq" id="WP_115641081.1">
    <property type="nucleotide sequence ID" value="NZ_UFWZ01000001.1"/>
</dbReference>